<sequence length="64" mass="7988">MHRKPTIYLNEFSHQTTPLIKLFFYSNSTIEQFIGKLDYVHYSHQYKCYYIRNKTEYKQKLFQD</sequence>
<dbReference type="EMBL" id="JAGUCO010000172">
    <property type="protein sequence ID" value="MBS2101399.1"/>
    <property type="molecule type" value="Genomic_DNA"/>
</dbReference>
<keyword evidence="2" id="KW-1185">Reference proteome</keyword>
<evidence type="ECO:0000313" key="2">
    <source>
        <dbReference type="Proteomes" id="UP000708576"/>
    </source>
</evidence>
<protein>
    <submittedName>
        <fullName evidence="1">Uncharacterized protein</fullName>
    </submittedName>
</protein>
<name>A0ABS5K2N8_9BACT</name>
<accession>A0ABS5K2N8</accession>
<comment type="caution">
    <text evidence="1">The sequence shown here is derived from an EMBL/GenBank/DDBJ whole genome shotgun (WGS) entry which is preliminary data.</text>
</comment>
<dbReference type="RefSeq" id="WP_212221082.1">
    <property type="nucleotide sequence ID" value="NZ_JAGUCO010000172.1"/>
</dbReference>
<dbReference type="Proteomes" id="UP000708576">
    <property type="component" value="Unassembled WGS sequence"/>
</dbReference>
<evidence type="ECO:0000313" key="1">
    <source>
        <dbReference type="EMBL" id="MBS2101399.1"/>
    </source>
</evidence>
<gene>
    <name evidence="1" type="ORF">KEM10_24180</name>
</gene>
<proteinExistence type="predicted"/>
<reference evidence="1 2" key="1">
    <citation type="journal article" date="2015" name="Int. J. Syst. Evol. Microbiol.">
        <title>Carboxylicivirga linearis sp. nov., isolated from a sea cucumber culture pond.</title>
        <authorList>
            <person name="Wang F.Q."/>
            <person name="Zhou Y.X."/>
            <person name="Lin X.Z."/>
            <person name="Chen G.J."/>
            <person name="Du Z.J."/>
        </authorList>
    </citation>
    <scope>NUCLEOTIDE SEQUENCE [LARGE SCALE GENOMIC DNA]</scope>
    <source>
        <strain evidence="1 2">FB218</strain>
    </source>
</reference>
<organism evidence="1 2">
    <name type="scientific">Carboxylicivirga linearis</name>
    <dbReference type="NCBI Taxonomy" id="1628157"/>
    <lineage>
        <taxon>Bacteria</taxon>
        <taxon>Pseudomonadati</taxon>
        <taxon>Bacteroidota</taxon>
        <taxon>Bacteroidia</taxon>
        <taxon>Marinilabiliales</taxon>
        <taxon>Marinilabiliaceae</taxon>
        <taxon>Carboxylicivirga</taxon>
    </lineage>
</organism>
<feature type="non-terminal residue" evidence="1">
    <location>
        <position position="64"/>
    </location>
</feature>